<name>A0A7W8EIQ2_9ACTN</name>
<keyword evidence="3" id="KW-1185">Reference proteome</keyword>
<proteinExistence type="inferred from homology"/>
<comment type="similarity">
    <text evidence="1">Belongs to the ROK (NagC/XylR) family.</text>
</comment>
<dbReference type="InterPro" id="IPR036388">
    <property type="entry name" value="WH-like_DNA-bd_sf"/>
</dbReference>
<dbReference type="PANTHER" id="PTHR18964">
    <property type="entry name" value="ROK (REPRESSOR, ORF, KINASE) FAMILY"/>
    <property type="match status" value="1"/>
</dbReference>
<dbReference type="SUPFAM" id="SSF53067">
    <property type="entry name" value="Actin-like ATPase domain"/>
    <property type="match status" value="2"/>
</dbReference>
<evidence type="ECO:0000256" key="1">
    <source>
        <dbReference type="ARBA" id="ARBA00006479"/>
    </source>
</evidence>
<dbReference type="Pfam" id="PF00480">
    <property type="entry name" value="ROK"/>
    <property type="match status" value="1"/>
</dbReference>
<comment type="caution">
    <text evidence="2">The sequence shown here is derived from an EMBL/GenBank/DDBJ whole genome shotgun (WGS) entry which is preliminary data.</text>
</comment>
<keyword evidence="2" id="KW-0418">Kinase</keyword>
<dbReference type="EMBL" id="JACHIN010000009">
    <property type="protein sequence ID" value="MBB5080829.1"/>
    <property type="molecule type" value="Genomic_DNA"/>
</dbReference>
<evidence type="ECO:0000313" key="3">
    <source>
        <dbReference type="Proteomes" id="UP000568380"/>
    </source>
</evidence>
<organism evidence="2 3">
    <name type="scientific">Nonomuraea endophytica</name>
    <dbReference type="NCBI Taxonomy" id="714136"/>
    <lineage>
        <taxon>Bacteria</taxon>
        <taxon>Bacillati</taxon>
        <taxon>Actinomycetota</taxon>
        <taxon>Actinomycetes</taxon>
        <taxon>Streptosporangiales</taxon>
        <taxon>Streptosporangiaceae</taxon>
        <taxon>Nonomuraea</taxon>
    </lineage>
</organism>
<dbReference type="InterPro" id="IPR036390">
    <property type="entry name" value="WH_DNA-bd_sf"/>
</dbReference>
<dbReference type="AlphaFoldDB" id="A0A7W8EIQ2"/>
<reference evidence="2 3" key="1">
    <citation type="submission" date="2020-08" db="EMBL/GenBank/DDBJ databases">
        <title>Genomic Encyclopedia of Type Strains, Phase IV (KMG-IV): sequencing the most valuable type-strain genomes for metagenomic binning, comparative biology and taxonomic classification.</title>
        <authorList>
            <person name="Goeker M."/>
        </authorList>
    </citation>
    <scope>NUCLEOTIDE SEQUENCE [LARGE SCALE GENOMIC DNA]</scope>
    <source>
        <strain evidence="2 3">DSM 45385</strain>
    </source>
</reference>
<dbReference type="Gene3D" id="3.30.420.40">
    <property type="match status" value="1"/>
</dbReference>
<dbReference type="Proteomes" id="UP000568380">
    <property type="component" value="Unassembled WGS sequence"/>
</dbReference>
<accession>A0A7W8EIQ2</accession>
<dbReference type="Pfam" id="PF13412">
    <property type="entry name" value="HTH_24"/>
    <property type="match status" value="1"/>
</dbReference>
<sequence>MTKTARGLVLRLLRDAGPMPRAELARRTGLSATTMTKVVGQLIADGCLAEGLSGAPRVGRPATDVALLPEAFWVVGVHAGADGVRLGLRDLLGRAAGGAVPACGPLIEAIHALVAASGMDPARVLGVGVAAPDRRVADALGAPLGPGAVSGHDACAMALAEARYGCRARDLVYVHVDCGVSAGAVLDGRPFRPADLGHLRVTEDGPPCVCGGTGCLAAVISEPALSARLPCSGGREGLMAAVAADAVLGDQVATWLATALAAAVTLLRPEHVRLGGLFRTAPDDLLDRIRAALRERTREPVHLDRCGLGRDAGVAGAAALALDRFFYWPD</sequence>
<gene>
    <name evidence="2" type="ORF">HNR40_006318</name>
</gene>
<dbReference type="GO" id="GO:0016301">
    <property type="term" value="F:kinase activity"/>
    <property type="evidence" value="ECO:0007669"/>
    <property type="project" value="UniProtKB-KW"/>
</dbReference>
<evidence type="ECO:0000313" key="2">
    <source>
        <dbReference type="EMBL" id="MBB5080829.1"/>
    </source>
</evidence>
<keyword evidence="2" id="KW-0808">Transferase</keyword>
<dbReference type="InterPro" id="IPR043129">
    <property type="entry name" value="ATPase_NBD"/>
</dbReference>
<dbReference type="RefSeq" id="WP_184967635.1">
    <property type="nucleotide sequence ID" value="NZ_JACHIN010000009.1"/>
</dbReference>
<dbReference type="SUPFAM" id="SSF46785">
    <property type="entry name" value="Winged helix' DNA-binding domain"/>
    <property type="match status" value="1"/>
</dbReference>
<dbReference type="InterPro" id="IPR000600">
    <property type="entry name" value="ROK"/>
</dbReference>
<dbReference type="PANTHER" id="PTHR18964:SF149">
    <property type="entry name" value="BIFUNCTIONAL UDP-N-ACETYLGLUCOSAMINE 2-EPIMERASE_N-ACETYLMANNOSAMINE KINASE"/>
    <property type="match status" value="1"/>
</dbReference>
<dbReference type="Gene3D" id="1.10.10.10">
    <property type="entry name" value="Winged helix-like DNA-binding domain superfamily/Winged helix DNA-binding domain"/>
    <property type="match status" value="1"/>
</dbReference>
<protein>
    <submittedName>
        <fullName evidence="2">Putative NBD/HSP70 family sugar kinase</fullName>
    </submittedName>
</protein>